<evidence type="ECO:0000256" key="2">
    <source>
        <dbReference type="SAM" id="MobiDB-lite"/>
    </source>
</evidence>
<name>A0A364MRY0_STELY</name>
<dbReference type="PANTHER" id="PTHR19303">
    <property type="entry name" value="TRANSPOSON"/>
    <property type="match status" value="1"/>
</dbReference>
<protein>
    <submittedName>
        <fullName evidence="4">Plasma membrane calcium-transporting atpase 2</fullName>
    </submittedName>
</protein>
<dbReference type="InterPro" id="IPR004875">
    <property type="entry name" value="DDE_SF_endonuclease_dom"/>
</dbReference>
<dbReference type="STRING" id="183478.A0A364MRY0"/>
<dbReference type="InterPro" id="IPR006600">
    <property type="entry name" value="HTH_CenpB_DNA-bd_dom"/>
</dbReference>
<proteinExistence type="predicted"/>
<dbReference type="InterPro" id="IPR036397">
    <property type="entry name" value="RNaseH_sf"/>
</dbReference>
<dbReference type="AlphaFoldDB" id="A0A364MRY0"/>
<keyword evidence="1" id="KW-0238">DNA-binding</keyword>
<dbReference type="GO" id="GO:0005634">
    <property type="term" value="C:nucleus"/>
    <property type="evidence" value="ECO:0007669"/>
    <property type="project" value="TreeGrafter"/>
</dbReference>
<sequence>MPINPSPRESSLVQWILDLNRRGFPPYIIDVRRMADALLAARGQDPPPPPVGKNWVSRFVNSQSKLQTKWNRKVYSQRALYTDTYNFDKTGFMMGVAATSKVVTSSNTASWYHHIPIDWVLAVSDNGWTTDELGVEWVKHFNRYTAPRTHGVYRLLILDGHSSHATPEFDQYCTENKIITLCMPAHTSHLLQPLDVGCFSPLKRAYGHEIQELARQGVYHIDKIDFLTAYTRIRPAVLTQQNIQAGFQATGLIPPCPERVLSSLTVVRTPSPPGTTADNNVAWTAETPRTIAQLEKQAQHVKDLLHRQSQSPTSQAIRQLVKGCQLAMNSATILAEENRKLRTASQRQRRRRDQRRQYIARGGALQAQQGQQLAIEAERVVAEVEQAQATQGRQRAPPTYQRGFAPTYEAFELVEETKTKYGIYDEDVYNFDQAGFMMGKITTKLVVTGSERRGRLKAIQPGNREWVTLIAAINAAGWTIPPILIFAGQYHLSAWYEADIPRDWAVAVSDNGWTNNELGVEWLKHFNAHTKTRVIGARRLLVLDGHRSHHSLEFQESCKENNIYTLCMPRHSSHLLQPLDVGCFSPLKRAYSREVESLIRHHINHITKLDFLPAFKTAFNRSFTSTNIGSAFRGTGLVPHCPDAVLSKLDVQLRTPTPAALSEALWEARTPSNVRELEAQSTLIRDRVRRHKSSSPASIIEAIDQLKKGAEVMMLSAELMRDRIASLERANEAASARKQRKKSVYRSEGP</sequence>
<keyword evidence="5" id="KW-1185">Reference proteome</keyword>
<dbReference type="Pfam" id="PF03184">
    <property type="entry name" value="DDE_1"/>
    <property type="match status" value="2"/>
</dbReference>
<comment type="caution">
    <text evidence="4">The sequence shown here is derived from an EMBL/GenBank/DDBJ whole genome shotgun (WGS) entry which is preliminary data.</text>
</comment>
<feature type="region of interest" description="Disordered" evidence="2">
    <location>
        <begin position="730"/>
        <end position="750"/>
    </location>
</feature>
<dbReference type="GO" id="GO:0003677">
    <property type="term" value="F:DNA binding"/>
    <property type="evidence" value="ECO:0007669"/>
    <property type="project" value="UniProtKB-KW"/>
</dbReference>
<dbReference type="PANTHER" id="PTHR19303:SF74">
    <property type="entry name" value="POGO TRANSPOSABLE ELEMENT WITH KRAB DOMAIN"/>
    <property type="match status" value="1"/>
</dbReference>
<evidence type="ECO:0000313" key="5">
    <source>
        <dbReference type="Proteomes" id="UP000249619"/>
    </source>
</evidence>
<evidence type="ECO:0000259" key="3">
    <source>
        <dbReference type="PROSITE" id="PS51253"/>
    </source>
</evidence>
<dbReference type="Proteomes" id="UP000249619">
    <property type="component" value="Unassembled WGS sequence"/>
</dbReference>
<evidence type="ECO:0000256" key="1">
    <source>
        <dbReference type="ARBA" id="ARBA00023125"/>
    </source>
</evidence>
<dbReference type="Gene3D" id="3.30.420.10">
    <property type="entry name" value="Ribonuclease H-like superfamily/Ribonuclease H"/>
    <property type="match status" value="1"/>
</dbReference>
<reference evidence="5" key="1">
    <citation type="submission" date="2018-05" db="EMBL/GenBank/DDBJ databases">
        <title>Draft genome sequence of Stemphylium lycopersici strain CIDEFI 213.</title>
        <authorList>
            <person name="Medina R."/>
            <person name="Franco M.E.E."/>
            <person name="Lucentini C.G."/>
            <person name="Saparrat M.C.N."/>
            <person name="Balatti P.A."/>
        </authorList>
    </citation>
    <scope>NUCLEOTIDE SEQUENCE [LARGE SCALE GENOMIC DNA]</scope>
    <source>
        <strain evidence="5">CIDEFI 213</strain>
    </source>
</reference>
<evidence type="ECO:0000313" key="4">
    <source>
        <dbReference type="EMBL" id="RAR01251.1"/>
    </source>
</evidence>
<dbReference type="SMART" id="SM00674">
    <property type="entry name" value="CENPB"/>
    <property type="match status" value="1"/>
</dbReference>
<dbReference type="InterPro" id="IPR050863">
    <property type="entry name" value="CenT-Element_Derived"/>
</dbReference>
<dbReference type="PROSITE" id="PS51253">
    <property type="entry name" value="HTH_CENPB"/>
    <property type="match status" value="1"/>
</dbReference>
<dbReference type="Pfam" id="PF03221">
    <property type="entry name" value="HTH_Tnp_Tc5"/>
    <property type="match status" value="1"/>
</dbReference>
<feature type="domain" description="HTH CENPB-type" evidence="3">
    <location>
        <begin position="1"/>
        <end position="69"/>
    </location>
</feature>
<accession>A0A364MRY0</accession>
<organism evidence="4 5">
    <name type="scientific">Stemphylium lycopersici</name>
    <name type="common">Tomato gray leaf spot disease fungus</name>
    <name type="synonym">Thyrospora lycopersici</name>
    <dbReference type="NCBI Taxonomy" id="183478"/>
    <lineage>
        <taxon>Eukaryota</taxon>
        <taxon>Fungi</taxon>
        <taxon>Dikarya</taxon>
        <taxon>Ascomycota</taxon>
        <taxon>Pezizomycotina</taxon>
        <taxon>Dothideomycetes</taxon>
        <taxon>Pleosporomycetidae</taxon>
        <taxon>Pleosporales</taxon>
        <taxon>Pleosporineae</taxon>
        <taxon>Pleosporaceae</taxon>
        <taxon>Stemphylium</taxon>
    </lineage>
</organism>
<gene>
    <name evidence="4" type="ORF">DDE83_008953</name>
</gene>
<dbReference type="EMBL" id="QGDH01000281">
    <property type="protein sequence ID" value="RAR01251.1"/>
    <property type="molecule type" value="Genomic_DNA"/>
</dbReference>